<dbReference type="PANTHER" id="PTHR43156">
    <property type="entry name" value="STAGE II SPORULATION PROTEIN E-RELATED"/>
    <property type="match status" value="1"/>
</dbReference>
<protein>
    <submittedName>
        <fullName evidence="7">Protein phosphatase</fullName>
    </submittedName>
</protein>
<dbReference type="PANTHER" id="PTHR43156:SF2">
    <property type="entry name" value="STAGE II SPORULATION PROTEIN E"/>
    <property type="match status" value="1"/>
</dbReference>
<evidence type="ECO:0000259" key="6">
    <source>
        <dbReference type="PROSITE" id="PS51746"/>
    </source>
</evidence>
<feature type="domain" description="PPM-type phosphatase" evidence="6">
    <location>
        <begin position="582"/>
        <end position="791"/>
    </location>
</feature>
<feature type="compositionally biased region" description="Low complexity" evidence="4">
    <location>
        <begin position="87"/>
        <end position="106"/>
    </location>
</feature>
<evidence type="ECO:0000313" key="8">
    <source>
        <dbReference type="Proteomes" id="UP000037251"/>
    </source>
</evidence>
<dbReference type="SUPFAM" id="SSF55781">
    <property type="entry name" value="GAF domain-like"/>
    <property type="match status" value="1"/>
</dbReference>
<dbReference type="InterPro" id="IPR052016">
    <property type="entry name" value="Bact_Sigma-Reg"/>
</dbReference>
<dbReference type="Gene3D" id="3.30.450.40">
    <property type="match status" value="1"/>
</dbReference>
<feature type="region of interest" description="Disordered" evidence="4">
    <location>
        <begin position="73"/>
        <end position="106"/>
    </location>
</feature>
<reference evidence="8" key="1">
    <citation type="submission" date="2015-07" db="EMBL/GenBank/DDBJ databases">
        <authorList>
            <person name="Ju K.-S."/>
            <person name="Doroghazi J.R."/>
            <person name="Metcalf W.W."/>
        </authorList>
    </citation>
    <scope>NUCLEOTIDE SEQUENCE [LARGE SCALE GENOMIC DNA]</scope>
    <source>
        <strain evidence="8">NRRL 2290</strain>
    </source>
</reference>
<dbReference type="SUPFAM" id="SSF81606">
    <property type="entry name" value="PP2C-like"/>
    <property type="match status" value="1"/>
</dbReference>
<dbReference type="InterPro" id="IPR035965">
    <property type="entry name" value="PAS-like_dom_sf"/>
</dbReference>
<comment type="caution">
    <text evidence="7">The sequence shown here is derived from an EMBL/GenBank/DDBJ whole genome shotgun (WGS) entry which is preliminary data.</text>
</comment>
<dbReference type="SMART" id="SM01012">
    <property type="entry name" value="ANTAR"/>
    <property type="match status" value="1"/>
</dbReference>
<dbReference type="InterPro" id="IPR003018">
    <property type="entry name" value="GAF"/>
</dbReference>
<dbReference type="Pfam" id="PF01590">
    <property type="entry name" value="GAF"/>
    <property type="match status" value="1"/>
</dbReference>
<feature type="domain" description="ANTAR" evidence="5">
    <location>
        <begin position="8"/>
        <end position="69"/>
    </location>
</feature>
<keyword evidence="2" id="KW-0805">Transcription regulation</keyword>
<dbReference type="SMART" id="SM00331">
    <property type="entry name" value="PP2C_SIG"/>
    <property type="match status" value="1"/>
</dbReference>
<dbReference type="GO" id="GO:0016791">
    <property type="term" value="F:phosphatase activity"/>
    <property type="evidence" value="ECO:0007669"/>
    <property type="project" value="TreeGrafter"/>
</dbReference>
<dbReference type="OrthoDB" id="7943561at2"/>
<dbReference type="AlphaFoldDB" id="A0A0L8LWY5"/>
<evidence type="ECO:0000259" key="5">
    <source>
        <dbReference type="PROSITE" id="PS50921"/>
    </source>
</evidence>
<dbReference type="EMBL" id="LGUS01000024">
    <property type="protein sequence ID" value="KOG42641.1"/>
    <property type="molecule type" value="Genomic_DNA"/>
</dbReference>
<evidence type="ECO:0000256" key="3">
    <source>
        <dbReference type="ARBA" id="ARBA00023163"/>
    </source>
</evidence>
<dbReference type="Gene3D" id="3.60.40.10">
    <property type="entry name" value="PPM-type phosphatase domain"/>
    <property type="match status" value="1"/>
</dbReference>
<dbReference type="InterPro" id="IPR001932">
    <property type="entry name" value="PPM-type_phosphatase-like_dom"/>
</dbReference>
<dbReference type="Pfam" id="PF03861">
    <property type="entry name" value="ANTAR"/>
    <property type="match status" value="1"/>
</dbReference>
<dbReference type="PROSITE" id="PS51746">
    <property type="entry name" value="PPM_2"/>
    <property type="match status" value="1"/>
</dbReference>
<dbReference type="InterPro" id="IPR005561">
    <property type="entry name" value="ANTAR"/>
</dbReference>
<dbReference type="RefSeq" id="WP_053190411.1">
    <property type="nucleotide sequence ID" value="NZ_KQ949000.1"/>
</dbReference>
<proteinExistence type="predicted"/>
<evidence type="ECO:0000256" key="2">
    <source>
        <dbReference type="ARBA" id="ARBA00023015"/>
    </source>
</evidence>
<accession>A0A0L8LWY5</accession>
<dbReference type="SUPFAM" id="SSF55785">
    <property type="entry name" value="PYP-like sensor domain (PAS domain)"/>
    <property type="match status" value="1"/>
</dbReference>
<sequence length="796" mass="85486">MVALTSVVARQRAEMDRLRDQAATSAVLERAKGALMALSGCTPEAAGEELQQRAKAGNRTLIEECWITLGGLVRPPGTDPRSESADADSTGSPAGGSPAAAAQGAENAVAENAVAVNDDADTDDAFVALGRLGDALLHVGTRQELARCLLEHLSPEVGADAVMLFRRLPAGGLELVGHAGIDDTLAAQWRQVPPLSGIAAHDALRAREPRWLEDLETDRERYLLIGEPPERWRSRAWLPVPAGDSDDVCVGVLREAGGPFTPSVRRLLRGAARLCAGRLAAFGARPELATDSATQAVFDALPGATILISPLTTPSGEIEDYRIDAATAETVDLLGRTGRGLVGHRVLECFPGMAGEELWQGCLHTLTTGEPYESEPFAHQELSGGTGELSTYSVRAARLDDGLAVSWVRQESSDRQEQRLADMQRLGNLGWATWNLVTHEVDWASQVYDIFDRDPLRGPVHLTDLPDLALPEDQPVLTRFIRELMHGGRQFSVPFRIGTAGGVRHLRAVAEAVLDVDGTPFEVHGFVQDLTAQRSAELALVESEQEILTQHGVLLAERTLAARLQHALLPLPTRPQRLAGLHVEVAYLPAQSGIHVGGDWFSVIELPNGDALFVVGDVAGHGIDAVATMAQLRFTAKGMVITGSSLTGALARLNTLLLHSRDSHGTATMVLARYSPGERRLIWAQAGHPPPLLLRDGEVRYLERPRGMLLGASSAPVYQEAECHLEPGDRLILYTDGLVERPTEGIDLGLDRLGKAVVAHHTDEPGSLRPLLAALLGGDLRDDVCVVDVRVPTEPE</sequence>
<dbReference type="InterPro" id="IPR036457">
    <property type="entry name" value="PPM-type-like_dom_sf"/>
</dbReference>
<dbReference type="InterPro" id="IPR029016">
    <property type="entry name" value="GAF-like_dom_sf"/>
</dbReference>
<evidence type="ECO:0000256" key="4">
    <source>
        <dbReference type="SAM" id="MobiDB-lite"/>
    </source>
</evidence>
<dbReference type="Proteomes" id="UP000037251">
    <property type="component" value="Unassembled WGS sequence"/>
</dbReference>
<keyword evidence="3" id="KW-0804">Transcription</keyword>
<dbReference type="Gene3D" id="1.10.10.10">
    <property type="entry name" value="Winged helix-like DNA-binding domain superfamily/Winged helix DNA-binding domain"/>
    <property type="match status" value="1"/>
</dbReference>
<name>A0A0L8LWY5_9ACTN</name>
<dbReference type="eggNOG" id="COG2208">
    <property type="taxonomic scope" value="Bacteria"/>
</dbReference>
<evidence type="ECO:0000313" key="7">
    <source>
        <dbReference type="EMBL" id="KOG42641.1"/>
    </source>
</evidence>
<organism evidence="7 8">
    <name type="scientific">Streptomyces resistomycificus</name>
    <dbReference type="NCBI Taxonomy" id="67356"/>
    <lineage>
        <taxon>Bacteria</taxon>
        <taxon>Bacillati</taxon>
        <taxon>Actinomycetota</taxon>
        <taxon>Actinomycetes</taxon>
        <taxon>Kitasatosporales</taxon>
        <taxon>Streptomycetaceae</taxon>
        <taxon>Streptomyces</taxon>
        <taxon>Streptomyces aurantiacus group</taxon>
    </lineage>
</organism>
<dbReference type="Gene3D" id="3.30.450.20">
    <property type="entry name" value="PAS domain"/>
    <property type="match status" value="2"/>
</dbReference>
<evidence type="ECO:0000256" key="1">
    <source>
        <dbReference type="ARBA" id="ARBA00022801"/>
    </source>
</evidence>
<dbReference type="PATRIC" id="fig|67356.5.peg.1230"/>
<dbReference type="InterPro" id="IPR036388">
    <property type="entry name" value="WH-like_DNA-bd_sf"/>
</dbReference>
<keyword evidence="1" id="KW-0378">Hydrolase</keyword>
<dbReference type="PROSITE" id="PS50921">
    <property type="entry name" value="ANTAR"/>
    <property type="match status" value="1"/>
</dbReference>
<dbReference type="GO" id="GO:0003723">
    <property type="term" value="F:RNA binding"/>
    <property type="evidence" value="ECO:0007669"/>
    <property type="project" value="InterPro"/>
</dbReference>
<dbReference type="STRING" id="67356.AQJ84_32710"/>
<keyword evidence="8" id="KW-1185">Reference proteome</keyword>
<dbReference type="Pfam" id="PF07228">
    <property type="entry name" value="SpoIIE"/>
    <property type="match status" value="1"/>
</dbReference>
<gene>
    <name evidence="7" type="ORF">ADK37_05610</name>
</gene>